<dbReference type="EMBL" id="KZ819942">
    <property type="protein sequence ID" value="PWN50342.1"/>
    <property type="molecule type" value="Genomic_DNA"/>
</dbReference>
<organism evidence="1 2">
    <name type="scientific">Violaceomyces palustris</name>
    <dbReference type="NCBI Taxonomy" id="1673888"/>
    <lineage>
        <taxon>Eukaryota</taxon>
        <taxon>Fungi</taxon>
        <taxon>Dikarya</taxon>
        <taxon>Basidiomycota</taxon>
        <taxon>Ustilaginomycotina</taxon>
        <taxon>Ustilaginomycetes</taxon>
        <taxon>Violaceomycetales</taxon>
        <taxon>Violaceomycetaceae</taxon>
        <taxon>Violaceomyces</taxon>
    </lineage>
</organism>
<name>A0ACD0NWX2_9BASI</name>
<gene>
    <name evidence="1" type="ORF">IE53DRAFT_101095</name>
</gene>
<sequence length="952" mass="101812">MTTLLSSPMGPPARYDIFDQPSSPTLRHDELPADFDKSFSSSMSISNSLEGSHIHHLRLPHSSSLHGCFGNPGRASQLTHARLPEEVVDLLSSPERRASPKQTKSLGAAMGTYLNTSSPGLAAKFSSDYDMDISPQPKFGRAASSEGRFYAGSASCLPPGSAMKEDRDIYSLRSGPSASSSSRQASDRPSPPSSASSLGRLFGTELAINRQRAEEDEEDHELQSSPDKEPPSKRRPASLPSRQPAFGSAVFGKQPMVPRQNPSLAPLSTTRARPSLMKSFTAMPPPKDKSATSQGPNRPTAPRHHSSDSSLATSMQEDRARIRAASSDSILCGDQVVGSREVPQRQFMPDTIIESPSPASIRESGIGDYFFDPQSPQKADRTATRPNPVQKTKRPSLMACLSSTSSSPISSPSNRAPAPKRPTLGNRTFEKTHSAAVVPINGSFSGTSSSRSLLGKRPNPYSKRPSVLQDSRALKSANSVLGSSGGAATRVAVAPLQRCNSAIDDFGTISDAPAKLRSGSDRLGPRSPERKPCNLTSFGENSDHNGSPVAPSSRIRTRPGMLRRPSKDDSSPLGYGTGIRRSGSRTDDLSTEGINLEELPMLTSSPYSGEGMPGFGTSEKEGKILPCFTVKNDGLMRITPKTLTDLLAGKYSDLVDEHHIVDCRFDYEYEGGHILGAINLGTMEKVKSHFLRPGHGIHQGSKPLPPRSQSGKADVHGNRRKQVIVFHCEFSCKRAPSMALALRQADRSLAQDYPNCHFPEIYILHGGYCEFFNQFSSACQPRQYVCMDDPRFVERCSNELNGFRKQFSRNRSFTYGDTQSQGGVRSGGGIFKGSHANNTIGEEDSSFDASPCVAGGARSGGRGSLIPGVCGSAAATLGTSTDANVGDTSFGSVGDSSFEGGIGDSPCAAAGSRRPSMFLGVSAMSNQAQLRNSSLGRRTLQRAGTTGDILTR</sequence>
<accession>A0ACD0NWX2</accession>
<evidence type="ECO:0000313" key="2">
    <source>
        <dbReference type="Proteomes" id="UP000245626"/>
    </source>
</evidence>
<dbReference type="Proteomes" id="UP000245626">
    <property type="component" value="Unassembled WGS sequence"/>
</dbReference>
<proteinExistence type="predicted"/>
<reference evidence="1 2" key="1">
    <citation type="journal article" date="2018" name="Mol. Biol. Evol.">
        <title>Broad Genomic Sampling Reveals a Smut Pathogenic Ancestry of the Fungal Clade Ustilaginomycotina.</title>
        <authorList>
            <person name="Kijpornyongpan T."/>
            <person name="Mondo S.J."/>
            <person name="Barry K."/>
            <person name="Sandor L."/>
            <person name="Lee J."/>
            <person name="Lipzen A."/>
            <person name="Pangilinan J."/>
            <person name="LaButti K."/>
            <person name="Hainaut M."/>
            <person name="Henrissat B."/>
            <person name="Grigoriev I.V."/>
            <person name="Spatafora J.W."/>
            <person name="Aime M.C."/>
        </authorList>
    </citation>
    <scope>NUCLEOTIDE SEQUENCE [LARGE SCALE GENOMIC DNA]</scope>
    <source>
        <strain evidence="1 2">SA 807</strain>
    </source>
</reference>
<protein>
    <submittedName>
        <fullName evidence="1">Uncharacterized protein</fullName>
    </submittedName>
</protein>
<keyword evidence="2" id="KW-1185">Reference proteome</keyword>
<evidence type="ECO:0000313" key="1">
    <source>
        <dbReference type="EMBL" id="PWN50342.1"/>
    </source>
</evidence>